<dbReference type="AlphaFoldDB" id="A0A0M3J3W5"/>
<dbReference type="GO" id="GO:0003723">
    <property type="term" value="F:RNA binding"/>
    <property type="evidence" value="ECO:0007669"/>
    <property type="project" value="UniProtKB-UniRule"/>
</dbReference>
<evidence type="ECO:0000256" key="2">
    <source>
        <dbReference type="SAM" id="MobiDB-lite"/>
    </source>
</evidence>
<keyword evidence="5" id="KW-1185">Reference proteome</keyword>
<dbReference type="WBParaSite" id="ASIM_0000222801-mRNA-1">
    <property type="protein sequence ID" value="ASIM_0000222801-mRNA-1"/>
    <property type="gene ID" value="ASIM_0000222801"/>
</dbReference>
<evidence type="ECO:0000256" key="1">
    <source>
        <dbReference type="PROSITE-ProRule" id="PRU00176"/>
    </source>
</evidence>
<feature type="region of interest" description="Disordered" evidence="2">
    <location>
        <begin position="1"/>
        <end position="30"/>
    </location>
</feature>
<keyword evidence="1" id="KW-0694">RNA-binding</keyword>
<sequence length="78" mass="8912">MKPDSDSPKMSADPPAQTNASTTREPDPDTIKMFVGQVPRSWGEKECRELFEQFGSVYQLNVLRDKTTQVSRGRLFYN</sequence>
<organism evidence="6">
    <name type="scientific">Anisakis simplex</name>
    <name type="common">Herring worm</name>
    <dbReference type="NCBI Taxonomy" id="6269"/>
    <lineage>
        <taxon>Eukaryota</taxon>
        <taxon>Metazoa</taxon>
        <taxon>Ecdysozoa</taxon>
        <taxon>Nematoda</taxon>
        <taxon>Chromadorea</taxon>
        <taxon>Rhabditida</taxon>
        <taxon>Spirurina</taxon>
        <taxon>Ascaridomorpha</taxon>
        <taxon>Ascaridoidea</taxon>
        <taxon>Anisakidae</taxon>
        <taxon>Anisakis</taxon>
        <taxon>Anisakis simplex complex</taxon>
    </lineage>
</organism>
<dbReference type="InterPro" id="IPR012677">
    <property type="entry name" value="Nucleotide-bd_a/b_plait_sf"/>
</dbReference>
<evidence type="ECO:0000313" key="6">
    <source>
        <dbReference type="WBParaSite" id="ASIM_0000222801-mRNA-1"/>
    </source>
</evidence>
<dbReference type="Gene3D" id="3.30.70.330">
    <property type="match status" value="1"/>
</dbReference>
<evidence type="ECO:0000313" key="5">
    <source>
        <dbReference type="Proteomes" id="UP000267096"/>
    </source>
</evidence>
<name>A0A0M3J3W5_ANISI</name>
<accession>A0A0M3J3W5</accession>
<dbReference type="InterPro" id="IPR000504">
    <property type="entry name" value="RRM_dom"/>
</dbReference>
<reference evidence="4 5" key="2">
    <citation type="submission" date="2018-11" db="EMBL/GenBank/DDBJ databases">
        <authorList>
            <consortium name="Pathogen Informatics"/>
        </authorList>
    </citation>
    <scope>NUCLEOTIDE SEQUENCE [LARGE SCALE GENOMIC DNA]</scope>
</reference>
<evidence type="ECO:0000259" key="3">
    <source>
        <dbReference type="PROSITE" id="PS50102"/>
    </source>
</evidence>
<dbReference type="Pfam" id="PF00076">
    <property type="entry name" value="RRM_1"/>
    <property type="match status" value="1"/>
</dbReference>
<protein>
    <submittedName>
        <fullName evidence="6">ELAV-type RNA binding protein variant E (inferred by orthology to a C. elegans protein)</fullName>
    </submittedName>
</protein>
<dbReference type="SUPFAM" id="SSF54928">
    <property type="entry name" value="RNA-binding domain, RBD"/>
    <property type="match status" value="1"/>
</dbReference>
<proteinExistence type="predicted"/>
<gene>
    <name evidence="4" type="ORF">ASIM_LOCUS2098</name>
</gene>
<dbReference type="InterPro" id="IPR035979">
    <property type="entry name" value="RBD_domain_sf"/>
</dbReference>
<evidence type="ECO:0000313" key="4">
    <source>
        <dbReference type="EMBL" id="VDK19627.1"/>
    </source>
</evidence>
<feature type="domain" description="RRM" evidence="3">
    <location>
        <begin position="31"/>
        <end position="78"/>
    </location>
</feature>
<dbReference type="PROSITE" id="PS50102">
    <property type="entry name" value="RRM"/>
    <property type="match status" value="1"/>
</dbReference>
<dbReference type="EMBL" id="UYRR01002635">
    <property type="protein sequence ID" value="VDK19627.1"/>
    <property type="molecule type" value="Genomic_DNA"/>
</dbReference>
<dbReference type="Proteomes" id="UP000267096">
    <property type="component" value="Unassembled WGS sequence"/>
</dbReference>
<reference evidence="6" key="1">
    <citation type="submission" date="2017-02" db="UniProtKB">
        <authorList>
            <consortium name="WormBaseParasite"/>
        </authorList>
    </citation>
    <scope>IDENTIFICATION</scope>
</reference>
<dbReference type="OrthoDB" id="410044at2759"/>